<dbReference type="RefSeq" id="WP_343163916.1">
    <property type="nucleotide sequence ID" value="NZ_JBHRSV010000001.1"/>
</dbReference>
<comment type="caution">
    <text evidence="1">The sequence shown here is derived from an EMBL/GenBank/DDBJ whole genome shotgun (WGS) entry which is preliminary data.</text>
</comment>
<keyword evidence="2" id="KW-1185">Reference proteome</keyword>
<evidence type="ECO:0000313" key="2">
    <source>
        <dbReference type="Proteomes" id="UP001595379"/>
    </source>
</evidence>
<proteinExistence type="predicted"/>
<organism evidence="1 2">
    <name type="scientific">Hyphobacterium vulgare</name>
    <dbReference type="NCBI Taxonomy" id="1736751"/>
    <lineage>
        <taxon>Bacteria</taxon>
        <taxon>Pseudomonadati</taxon>
        <taxon>Pseudomonadota</taxon>
        <taxon>Alphaproteobacteria</taxon>
        <taxon>Maricaulales</taxon>
        <taxon>Maricaulaceae</taxon>
        <taxon>Hyphobacterium</taxon>
    </lineage>
</organism>
<accession>A0ABV6ZUH7</accession>
<evidence type="ECO:0008006" key="3">
    <source>
        <dbReference type="Google" id="ProtNLM"/>
    </source>
</evidence>
<gene>
    <name evidence="1" type="ORF">ACFOOR_02820</name>
</gene>
<protein>
    <recommendedName>
        <fullName evidence="3">Enkurin domain-containing protein</fullName>
    </recommendedName>
</protein>
<dbReference type="EMBL" id="JBHRSV010000001">
    <property type="protein sequence ID" value="MFC2925033.1"/>
    <property type="molecule type" value="Genomic_DNA"/>
</dbReference>
<evidence type="ECO:0000313" key="1">
    <source>
        <dbReference type="EMBL" id="MFC2925033.1"/>
    </source>
</evidence>
<sequence length="74" mass="8621">MTLSQKDKAARRREREAERQALYARVRSLQQVMLGLDPTIRTFPLVKMSDTAKRLREECDRLETEIRNAGGFVL</sequence>
<name>A0ABV6ZUH7_9PROT</name>
<reference evidence="2" key="1">
    <citation type="journal article" date="2019" name="Int. J. Syst. Evol. Microbiol.">
        <title>The Global Catalogue of Microorganisms (GCM) 10K type strain sequencing project: providing services to taxonomists for standard genome sequencing and annotation.</title>
        <authorList>
            <consortium name="The Broad Institute Genomics Platform"/>
            <consortium name="The Broad Institute Genome Sequencing Center for Infectious Disease"/>
            <person name="Wu L."/>
            <person name="Ma J."/>
        </authorList>
    </citation>
    <scope>NUCLEOTIDE SEQUENCE [LARGE SCALE GENOMIC DNA]</scope>
    <source>
        <strain evidence="2">KCTC 52487</strain>
    </source>
</reference>
<dbReference type="Proteomes" id="UP001595379">
    <property type="component" value="Unassembled WGS sequence"/>
</dbReference>